<keyword evidence="20" id="KW-1185">Reference proteome</keyword>
<dbReference type="RefSeq" id="WP_377530186.1">
    <property type="nucleotide sequence ID" value="NZ_JBHTLD010000178.1"/>
</dbReference>
<dbReference type="Pfam" id="PF08447">
    <property type="entry name" value="PAS_3"/>
    <property type="match status" value="2"/>
</dbReference>
<evidence type="ECO:0000256" key="13">
    <source>
        <dbReference type="PROSITE-ProRule" id="PRU00169"/>
    </source>
</evidence>
<dbReference type="NCBIfam" id="TIGR00229">
    <property type="entry name" value="sensory_box"/>
    <property type="match status" value="4"/>
</dbReference>
<feature type="domain" description="PAS" evidence="16">
    <location>
        <begin position="222"/>
        <end position="265"/>
    </location>
</feature>
<feature type="modified residue" description="Phosphohistidine" evidence="12">
    <location>
        <position position="1439"/>
    </location>
</feature>
<dbReference type="SUPFAM" id="SSF55874">
    <property type="entry name" value="ATPase domain of HSP90 chaperone/DNA topoisomerase II/histidine kinase"/>
    <property type="match status" value="1"/>
</dbReference>
<feature type="domain" description="PAS" evidence="16">
    <location>
        <begin position="605"/>
        <end position="653"/>
    </location>
</feature>
<gene>
    <name evidence="19" type="ORF">ACFQ2O_16505</name>
</gene>
<dbReference type="InterPro" id="IPR001610">
    <property type="entry name" value="PAC"/>
</dbReference>
<dbReference type="InterPro" id="IPR000700">
    <property type="entry name" value="PAS-assoc_C"/>
</dbReference>
<evidence type="ECO:0000256" key="7">
    <source>
        <dbReference type="ARBA" id="ARBA00022741"/>
    </source>
</evidence>
<protein>
    <recommendedName>
        <fullName evidence="3">histidine kinase</fullName>
        <ecNumber evidence="3">2.7.13.3</ecNumber>
    </recommendedName>
</protein>
<comment type="caution">
    <text evidence="19">The sequence shown here is derived from an EMBL/GenBank/DDBJ whole genome shotgun (WGS) entry which is preliminary data.</text>
</comment>
<comment type="subcellular location">
    <subcellularLocation>
        <location evidence="2">Cell membrane</location>
        <topology evidence="2">Multi-pass membrane protein</topology>
    </subcellularLocation>
</comment>
<dbReference type="CDD" id="cd00082">
    <property type="entry name" value="HisKA"/>
    <property type="match status" value="1"/>
</dbReference>
<evidence type="ECO:0000259" key="17">
    <source>
        <dbReference type="PROSITE" id="PS50113"/>
    </source>
</evidence>
<feature type="domain" description="HPt" evidence="18">
    <location>
        <begin position="1400"/>
        <end position="1494"/>
    </location>
</feature>
<dbReference type="CDD" id="cd00130">
    <property type="entry name" value="PAS"/>
    <property type="match status" value="4"/>
</dbReference>
<evidence type="ECO:0000313" key="19">
    <source>
        <dbReference type="EMBL" id="MFD1187819.1"/>
    </source>
</evidence>
<dbReference type="SMART" id="SM00448">
    <property type="entry name" value="REC"/>
    <property type="match status" value="1"/>
</dbReference>
<feature type="domain" description="PAS" evidence="16">
    <location>
        <begin position="858"/>
        <end position="928"/>
    </location>
</feature>
<dbReference type="Pfam" id="PF08448">
    <property type="entry name" value="PAS_4"/>
    <property type="match status" value="4"/>
</dbReference>
<dbReference type="PANTHER" id="PTHR45339:SF1">
    <property type="entry name" value="HYBRID SIGNAL TRANSDUCTION HISTIDINE KINASE J"/>
    <property type="match status" value="1"/>
</dbReference>
<dbReference type="EC" id="2.7.13.3" evidence="3"/>
<evidence type="ECO:0000256" key="1">
    <source>
        <dbReference type="ARBA" id="ARBA00000085"/>
    </source>
</evidence>
<dbReference type="SUPFAM" id="SSF47226">
    <property type="entry name" value="Histidine-containing phosphotransfer domain, HPT domain"/>
    <property type="match status" value="1"/>
</dbReference>
<dbReference type="InterPro" id="IPR004358">
    <property type="entry name" value="Sig_transdc_His_kin-like_C"/>
</dbReference>
<dbReference type="SUPFAM" id="SSF55785">
    <property type="entry name" value="PYP-like sensor domain (PAS domain)"/>
    <property type="match status" value="6"/>
</dbReference>
<dbReference type="Gene3D" id="1.20.120.160">
    <property type="entry name" value="HPT domain"/>
    <property type="match status" value="1"/>
</dbReference>
<dbReference type="PANTHER" id="PTHR45339">
    <property type="entry name" value="HYBRID SIGNAL TRANSDUCTION HISTIDINE KINASE J"/>
    <property type="match status" value="1"/>
</dbReference>
<accession>A0ABW3SSE4</accession>
<dbReference type="PROSITE" id="PS50109">
    <property type="entry name" value="HIS_KIN"/>
    <property type="match status" value="1"/>
</dbReference>
<dbReference type="Pfam" id="PF01627">
    <property type="entry name" value="Hpt"/>
    <property type="match status" value="1"/>
</dbReference>
<feature type="domain" description="Response regulatory" evidence="15">
    <location>
        <begin position="1242"/>
        <end position="1360"/>
    </location>
</feature>
<dbReference type="Pfam" id="PF00512">
    <property type="entry name" value="HisKA"/>
    <property type="match status" value="1"/>
</dbReference>
<dbReference type="InterPro" id="IPR008207">
    <property type="entry name" value="Sig_transdc_His_kin_Hpt_dom"/>
</dbReference>
<dbReference type="Gene3D" id="3.30.450.20">
    <property type="entry name" value="PAS domain"/>
    <property type="match status" value="6"/>
</dbReference>
<reference evidence="20" key="1">
    <citation type="journal article" date="2019" name="Int. J. Syst. Evol. Microbiol.">
        <title>The Global Catalogue of Microorganisms (GCM) 10K type strain sequencing project: providing services to taxonomists for standard genome sequencing and annotation.</title>
        <authorList>
            <consortium name="The Broad Institute Genomics Platform"/>
            <consortium name="The Broad Institute Genome Sequencing Center for Infectious Disease"/>
            <person name="Wu L."/>
            <person name="Ma J."/>
        </authorList>
    </citation>
    <scope>NUCLEOTIDE SEQUENCE [LARGE SCALE GENOMIC DNA]</scope>
    <source>
        <strain evidence="20">JCM 31319</strain>
    </source>
</reference>
<dbReference type="Gene3D" id="3.40.50.2300">
    <property type="match status" value="1"/>
</dbReference>
<dbReference type="InterPro" id="IPR003594">
    <property type="entry name" value="HATPase_dom"/>
</dbReference>
<keyword evidence="6" id="KW-0812">Transmembrane</keyword>
<keyword evidence="10" id="KW-0902">Two-component regulatory system</keyword>
<dbReference type="PROSITE" id="PS50894">
    <property type="entry name" value="HPT"/>
    <property type="match status" value="1"/>
</dbReference>
<dbReference type="SMART" id="SM00388">
    <property type="entry name" value="HisKA"/>
    <property type="match status" value="1"/>
</dbReference>
<name>A0ABW3SSE4_9BACT</name>
<dbReference type="SUPFAM" id="SSF47384">
    <property type="entry name" value="Homodimeric domain of signal transducing histidine kinase"/>
    <property type="match status" value="1"/>
</dbReference>
<evidence type="ECO:0000313" key="20">
    <source>
        <dbReference type="Proteomes" id="UP001597094"/>
    </source>
</evidence>
<dbReference type="CDD" id="cd16922">
    <property type="entry name" value="HATPase_EvgS-ArcB-TorS-like"/>
    <property type="match status" value="1"/>
</dbReference>
<evidence type="ECO:0000256" key="8">
    <source>
        <dbReference type="ARBA" id="ARBA00022840"/>
    </source>
</evidence>
<dbReference type="InterPro" id="IPR000014">
    <property type="entry name" value="PAS"/>
</dbReference>
<evidence type="ECO:0000259" key="15">
    <source>
        <dbReference type="PROSITE" id="PS50110"/>
    </source>
</evidence>
<dbReference type="InterPro" id="IPR003661">
    <property type="entry name" value="HisK_dim/P_dom"/>
</dbReference>
<evidence type="ECO:0000256" key="6">
    <source>
        <dbReference type="ARBA" id="ARBA00022692"/>
    </source>
</evidence>
<dbReference type="PROSITE" id="PS50112">
    <property type="entry name" value="PAS"/>
    <property type="match status" value="4"/>
</dbReference>
<evidence type="ECO:0000256" key="3">
    <source>
        <dbReference type="ARBA" id="ARBA00012438"/>
    </source>
</evidence>
<dbReference type="SUPFAM" id="SSF52172">
    <property type="entry name" value="CheY-like"/>
    <property type="match status" value="1"/>
</dbReference>
<feature type="domain" description="Histidine kinase" evidence="14">
    <location>
        <begin position="999"/>
        <end position="1220"/>
    </location>
</feature>
<dbReference type="CDD" id="cd17546">
    <property type="entry name" value="REC_hyHK_CKI1_RcsC-like"/>
    <property type="match status" value="1"/>
</dbReference>
<dbReference type="InterPro" id="IPR036097">
    <property type="entry name" value="HisK_dim/P_sf"/>
</dbReference>
<sequence length="1496" mass="170766">MLQNLKYAGAIVDSAGKIAGINEAFKELFGLKESVDLYIGTNIKDLERETLLSYLRPHHEVLQFNLNIDETVLPNGIVIERENVVITQDVQPLGIAWLYREVTTKRQKQSIVELQSELQEEYPNPVLRLSFDNNLVAGNRAGHDFLFHKVREERISVLKRLLLMHINSLHLLAKPQQSYFESHIAKRHYYNLIIPIPEKGYFNIYMSDITERRQAEVALKESQNFIRNIARTIPNVVYIYDIDDDQCIYLNEQVESVLGYNRKDLNLLGGQFMSSIVVQEYKHKLDNQVASIMSAKDGEISEIEYLVNCKDGSLKYLHCRESVFKRKENGQVKQVIGSAEDVTKVREQSQELQRQKDFYESILNHIPSDVAVYNSDLQFLYLNPAAVQDAQLRAWLIGKTNEDYSRYKNIPVERMQHRGKHLHQVLKDKYRLEFEEKLQGKDGAYTYHLRRLNPVIGPNGEVQLVIAHGLTITDLRRAQEEILASEAKNSAILAAIPDLMFIINADGVYLDMKNADQQHLLIPKDKLLGKRVAEALPEKQATKIMSLIGKVLATGLYEKAEYEIDFPDGLKHYESRILKYSETEVLAIINDVTEEKKVHLEVQEKNEFIRQVLDASPSLIYVKDGFGNFIMANQEFSRLFNRSLEELVGANELDIHSNREEALFYLKTDQQVIRENCEVKIQERFTTLTGEVLWFNTTKKPIISSNGQVHVLGISTNVTEQRLANKNLQNSEELHRLLSENSRDMISLHNPDTSYIYISKAVEEVLGYKQEEMLTILPKEVIHPDDLNFVIERGYHKALKNKVNATIEHRVKRSDGTEIWVETNVKPIINQQGEITKLQASVRDITSRRLADETIKRNEKKYRDLINYSQAYICTHDLDGIILSVNPYLVNMLGYTVDEMVGHSLYEFFPKHHQDNFDAYLNQFDDKNLLDGVLTLLNKAEEERYLYYQNYKVEEPGVAPYIIGIAQDITDRMRTEQQLKQAKEAAEESARVKENFLANMSHEIRTPMNGILGMAGLMRKTELNRAQHNYLNIIQQSADNLLVVINDILDIAKIEAGKLDLEEITFNLTEAVQAAYQTFIYKAEEKEIAYILQPAKLSQPFLIGDPYRLNQILLNLLNNALKFTEEGSIILSYQILGETDEALELEFSVADTGIGIPKSKVEYIFEGFTQAYSSITRKYGGTGLGLNISKNLVEMQNGKIWVESQEKQGSTFKFIITYPKSTEAEPEMVEDEIDFSSLGTIDVLLAEDNEVNIFLAQSILEGWGARVDVARNGREAVELAEQKQYDVVLMDIQMPELSGIDATQFIRDFSDKAKANVPIIALTANALKGDAEKYISAGMNDYVSKPFEEEKLFMKISALLPSKKQQNSVNNSETAINTMQEIHNSPLYDLSLLEKMSRGNEAFIKRTKQLFIDTVPSTLAEMHQKRAEASWMGVSAAAHKLKPTIDTMRIDKVKEVVREIESGAKTQEDIASVNQNIDLLTDVLNQVVIQLQADLG</sequence>
<dbReference type="InterPro" id="IPR013655">
    <property type="entry name" value="PAS_fold_3"/>
</dbReference>
<comment type="catalytic activity">
    <reaction evidence="1">
        <text>ATP + protein L-histidine = ADP + protein N-phospho-L-histidine.</text>
        <dbReference type="EC" id="2.7.13.3"/>
    </reaction>
</comment>
<keyword evidence="8" id="KW-0067">ATP-binding</keyword>
<evidence type="ECO:0000256" key="10">
    <source>
        <dbReference type="ARBA" id="ARBA00023012"/>
    </source>
</evidence>
<keyword evidence="4" id="KW-1003">Cell membrane</keyword>
<keyword evidence="7" id="KW-0547">Nucleotide-binding</keyword>
<dbReference type="Gene3D" id="1.10.287.130">
    <property type="match status" value="1"/>
</dbReference>
<dbReference type="InterPro" id="IPR011006">
    <property type="entry name" value="CheY-like_superfamily"/>
</dbReference>
<dbReference type="Proteomes" id="UP001597094">
    <property type="component" value="Unassembled WGS sequence"/>
</dbReference>
<keyword evidence="9" id="KW-1133">Transmembrane helix</keyword>
<keyword evidence="11" id="KW-0472">Membrane</keyword>
<feature type="domain" description="PAC" evidence="17">
    <location>
        <begin position="301"/>
        <end position="354"/>
    </location>
</feature>
<evidence type="ECO:0000256" key="12">
    <source>
        <dbReference type="PROSITE-ProRule" id="PRU00110"/>
    </source>
</evidence>
<organism evidence="19 20">
    <name type="scientific">Pontibacter rugosus</name>
    <dbReference type="NCBI Taxonomy" id="1745966"/>
    <lineage>
        <taxon>Bacteria</taxon>
        <taxon>Pseudomonadati</taxon>
        <taxon>Bacteroidota</taxon>
        <taxon>Cytophagia</taxon>
        <taxon>Cytophagales</taxon>
        <taxon>Hymenobacteraceae</taxon>
        <taxon>Pontibacter</taxon>
    </lineage>
</organism>
<dbReference type="SMART" id="SM00086">
    <property type="entry name" value="PAC"/>
    <property type="match status" value="5"/>
</dbReference>
<dbReference type="PROSITE" id="PS50110">
    <property type="entry name" value="RESPONSE_REGULATORY"/>
    <property type="match status" value="1"/>
</dbReference>
<feature type="domain" description="PAS" evidence="16">
    <location>
        <begin position="730"/>
        <end position="802"/>
    </location>
</feature>
<dbReference type="Pfam" id="PF02518">
    <property type="entry name" value="HATPase_c"/>
    <property type="match status" value="1"/>
</dbReference>
<evidence type="ECO:0000256" key="11">
    <source>
        <dbReference type="ARBA" id="ARBA00023136"/>
    </source>
</evidence>
<dbReference type="InterPro" id="IPR005467">
    <property type="entry name" value="His_kinase_dom"/>
</dbReference>
<evidence type="ECO:0000256" key="4">
    <source>
        <dbReference type="ARBA" id="ARBA00022475"/>
    </source>
</evidence>
<dbReference type="Pfam" id="PF00072">
    <property type="entry name" value="Response_reg"/>
    <property type="match status" value="1"/>
</dbReference>
<dbReference type="SMART" id="SM00091">
    <property type="entry name" value="PAS"/>
    <property type="match status" value="8"/>
</dbReference>
<evidence type="ECO:0000259" key="16">
    <source>
        <dbReference type="PROSITE" id="PS50112"/>
    </source>
</evidence>
<feature type="modified residue" description="4-aspartylphosphate" evidence="13">
    <location>
        <position position="1291"/>
    </location>
</feature>
<proteinExistence type="predicted"/>
<evidence type="ECO:0000259" key="18">
    <source>
        <dbReference type="PROSITE" id="PS50894"/>
    </source>
</evidence>
<dbReference type="PROSITE" id="PS50113">
    <property type="entry name" value="PAC"/>
    <property type="match status" value="4"/>
</dbReference>
<dbReference type="InterPro" id="IPR036890">
    <property type="entry name" value="HATPase_C_sf"/>
</dbReference>
<dbReference type="InterPro" id="IPR013656">
    <property type="entry name" value="PAS_4"/>
</dbReference>
<dbReference type="EMBL" id="JBHTLD010000178">
    <property type="protein sequence ID" value="MFD1187819.1"/>
    <property type="molecule type" value="Genomic_DNA"/>
</dbReference>
<evidence type="ECO:0000259" key="14">
    <source>
        <dbReference type="PROSITE" id="PS50109"/>
    </source>
</evidence>
<feature type="domain" description="PAC" evidence="17">
    <location>
        <begin position="805"/>
        <end position="857"/>
    </location>
</feature>
<feature type="domain" description="PAC" evidence="17">
    <location>
        <begin position="675"/>
        <end position="730"/>
    </location>
</feature>
<evidence type="ECO:0000256" key="2">
    <source>
        <dbReference type="ARBA" id="ARBA00004651"/>
    </source>
</evidence>
<keyword evidence="5 13" id="KW-0597">Phosphoprotein</keyword>
<feature type="domain" description="PAC" evidence="17">
    <location>
        <begin position="432"/>
        <end position="484"/>
    </location>
</feature>
<dbReference type="Gene3D" id="3.30.565.10">
    <property type="entry name" value="Histidine kinase-like ATPase, C-terminal domain"/>
    <property type="match status" value="1"/>
</dbReference>
<evidence type="ECO:0000256" key="9">
    <source>
        <dbReference type="ARBA" id="ARBA00022989"/>
    </source>
</evidence>
<dbReference type="PRINTS" id="PR00344">
    <property type="entry name" value="BCTRLSENSOR"/>
</dbReference>
<dbReference type="InterPro" id="IPR036641">
    <property type="entry name" value="HPT_dom_sf"/>
</dbReference>
<dbReference type="InterPro" id="IPR035965">
    <property type="entry name" value="PAS-like_dom_sf"/>
</dbReference>
<evidence type="ECO:0000256" key="5">
    <source>
        <dbReference type="ARBA" id="ARBA00022553"/>
    </source>
</evidence>
<dbReference type="InterPro" id="IPR001789">
    <property type="entry name" value="Sig_transdc_resp-reg_receiver"/>
</dbReference>
<dbReference type="SMART" id="SM00387">
    <property type="entry name" value="HATPase_c"/>
    <property type="match status" value="1"/>
</dbReference>